<dbReference type="CDD" id="cd00616">
    <property type="entry name" value="AHBA_syn"/>
    <property type="match status" value="1"/>
</dbReference>
<comment type="similarity">
    <text evidence="2 3">Belongs to the DegT/DnrJ/EryC1 family.</text>
</comment>
<dbReference type="InterPro" id="IPR000653">
    <property type="entry name" value="DegT/StrS_aminotransferase"/>
</dbReference>
<evidence type="ECO:0000256" key="3">
    <source>
        <dbReference type="RuleBase" id="RU004508"/>
    </source>
</evidence>
<keyword evidence="4" id="KW-0808">Transferase</keyword>
<keyword evidence="1 3" id="KW-0663">Pyridoxal phosphate</keyword>
<protein>
    <submittedName>
        <fullName evidence="4">DegT/DnrJ/EryC1/StrS family aminotransferase</fullName>
    </submittedName>
</protein>
<keyword evidence="4" id="KW-0032">Aminotransferase</keyword>
<dbReference type="PANTHER" id="PTHR30244">
    <property type="entry name" value="TRANSAMINASE"/>
    <property type="match status" value="1"/>
</dbReference>
<name>A0ABP9D7W8_9BACT</name>
<dbReference type="PANTHER" id="PTHR30244:SF36">
    <property type="entry name" value="3-OXO-GLUCOSE-6-PHOSPHATE:GLUTAMATE AMINOTRANSFERASE"/>
    <property type="match status" value="1"/>
</dbReference>
<dbReference type="Gene3D" id="3.90.1150.10">
    <property type="entry name" value="Aspartate Aminotransferase, domain 1"/>
    <property type="match status" value="1"/>
</dbReference>
<dbReference type="InterPro" id="IPR015421">
    <property type="entry name" value="PyrdxlP-dep_Trfase_major"/>
</dbReference>
<evidence type="ECO:0000256" key="2">
    <source>
        <dbReference type="ARBA" id="ARBA00037999"/>
    </source>
</evidence>
<dbReference type="Gene3D" id="3.40.640.10">
    <property type="entry name" value="Type I PLP-dependent aspartate aminotransferase-like (Major domain)"/>
    <property type="match status" value="1"/>
</dbReference>
<evidence type="ECO:0000256" key="1">
    <source>
        <dbReference type="ARBA" id="ARBA00022898"/>
    </source>
</evidence>
<organism evidence="4 5">
    <name type="scientific">Algivirga pacifica</name>
    <dbReference type="NCBI Taxonomy" id="1162670"/>
    <lineage>
        <taxon>Bacteria</taxon>
        <taxon>Pseudomonadati</taxon>
        <taxon>Bacteroidota</taxon>
        <taxon>Cytophagia</taxon>
        <taxon>Cytophagales</taxon>
        <taxon>Flammeovirgaceae</taxon>
        <taxon>Algivirga</taxon>
    </lineage>
</organism>
<dbReference type="InterPro" id="IPR015422">
    <property type="entry name" value="PyrdxlP-dep_Trfase_small"/>
</dbReference>
<evidence type="ECO:0000313" key="4">
    <source>
        <dbReference type="EMBL" id="GAA4833909.1"/>
    </source>
</evidence>
<dbReference type="Pfam" id="PF01041">
    <property type="entry name" value="DegT_DnrJ_EryC1"/>
    <property type="match status" value="1"/>
</dbReference>
<gene>
    <name evidence="4" type="ORF">GCM10023331_18900</name>
</gene>
<dbReference type="PIRSF" id="PIRSF000390">
    <property type="entry name" value="PLP_StrS"/>
    <property type="match status" value="1"/>
</dbReference>
<dbReference type="GO" id="GO:0008483">
    <property type="term" value="F:transaminase activity"/>
    <property type="evidence" value="ECO:0007669"/>
    <property type="project" value="UniProtKB-KW"/>
</dbReference>
<keyword evidence="5" id="KW-1185">Reference proteome</keyword>
<comment type="caution">
    <text evidence="4">The sequence shown here is derived from an EMBL/GenBank/DDBJ whole genome shotgun (WGS) entry which is preliminary data.</text>
</comment>
<sequence length="366" mass="41039">MQYEIPFLDFTEINKRIGKELEDTFHSFLYANNYILGDQLEYFEKEYAMYTQVAYSIGVSSGLSAIELSLRALGIGPEDEVILPAFTFIATALAVSHVGAKPVFVDVEEESGCIDSTKIEAVITTKTKAIIPVHLYGFACDMDAITRIAEGHGLYVIEDNAQAQGATCKGKRTGSIGHINATSFYPVKNLGALGDGGAITTNDDTLAEKVKSLRNYGSSEKYRHQEIGFNARLDELQAAFLRVKLKYLDHWGLERQQLANIYDKYLPETIHKVRKGNVADGVSHLYVIRHNDRDHLQAHLKREGIQTLIHYPIPIHLQEAYHFLGYKNGDFPIAERLSKEVLSLPLYPGLSEDKIQRVCEIIIAHH</sequence>
<accession>A0ABP9D7W8</accession>
<dbReference type="EMBL" id="BAABJX010000029">
    <property type="protein sequence ID" value="GAA4833909.1"/>
    <property type="molecule type" value="Genomic_DNA"/>
</dbReference>
<dbReference type="Proteomes" id="UP001500298">
    <property type="component" value="Unassembled WGS sequence"/>
</dbReference>
<evidence type="ECO:0000313" key="5">
    <source>
        <dbReference type="Proteomes" id="UP001500298"/>
    </source>
</evidence>
<dbReference type="InterPro" id="IPR015424">
    <property type="entry name" value="PyrdxlP-dep_Trfase"/>
</dbReference>
<proteinExistence type="inferred from homology"/>
<dbReference type="RefSeq" id="WP_345371246.1">
    <property type="nucleotide sequence ID" value="NZ_BAABJX010000029.1"/>
</dbReference>
<dbReference type="SUPFAM" id="SSF53383">
    <property type="entry name" value="PLP-dependent transferases"/>
    <property type="match status" value="1"/>
</dbReference>
<reference evidence="5" key="1">
    <citation type="journal article" date="2019" name="Int. J. Syst. Evol. Microbiol.">
        <title>The Global Catalogue of Microorganisms (GCM) 10K type strain sequencing project: providing services to taxonomists for standard genome sequencing and annotation.</title>
        <authorList>
            <consortium name="The Broad Institute Genomics Platform"/>
            <consortium name="The Broad Institute Genome Sequencing Center for Infectious Disease"/>
            <person name="Wu L."/>
            <person name="Ma J."/>
        </authorList>
    </citation>
    <scope>NUCLEOTIDE SEQUENCE [LARGE SCALE GENOMIC DNA]</scope>
    <source>
        <strain evidence="5">JCM 18326</strain>
    </source>
</reference>